<dbReference type="AlphaFoldDB" id="A0A241XRE2"/>
<reference evidence="8 9" key="1">
    <citation type="submission" date="2017-05" db="EMBL/GenBank/DDBJ databases">
        <authorList>
            <person name="Song R."/>
            <person name="Chenine A.L."/>
            <person name="Ruprecht R.M."/>
        </authorList>
    </citation>
    <scope>NUCLEOTIDE SEQUENCE [LARGE SCALE GENOMIC DNA]</scope>
    <source>
        <strain evidence="8 9">S567_C10_BS</strain>
    </source>
</reference>
<evidence type="ECO:0000256" key="4">
    <source>
        <dbReference type="ARBA" id="ARBA00022837"/>
    </source>
</evidence>
<proteinExistence type="predicted"/>
<dbReference type="PANTHER" id="PTHR24025">
    <property type="entry name" value="DESMOGLEIN FAMILY MEMBER"/>
    <property type="match status" value="1"/>
</dbReference>
<evidence type="ECO:0000313" key="8">
    <source>
        <dbReference type="EMBL" id="OTI62990.1"/>
    </source>
</evidence>
<keyword evidence="6" id="KW-1133">Transmembrane helix</keyword>
<evidence type="ECO:0000313" key="9">
    <source>
        <dbReference type="Proteomes" id="UP000194857"/>
    </source>
</evidence>
<dbReference type="GO" id="GO:0098609">
    <property type="term" value="P:cell-cell adhesion"/>
    <property type="evidence" value="ECO:0007669"/>
    <property type="project" value="TreeGrafter"/>
</dbReference>
<evidence type="ECO:0000256" key="6">
    <source>
        <dbReference type="ARBA" id="ARBA00022989"/>
    </source>
</evidence>
<dbReference type="CDD" id="cd11304">
    <property type="entry name" value="Cadherin_repeat"/>
    <property type="match status" value="1"/>
</dbReference>
<protein>
    <recommendedName>
        <fullName evidence="10">Tandem-95 repeat protein</fullName>
    </recommendedName>
</protein>
<gene>
    <name evidence="8" type="ORF">CAZ10_09070</name>
</gene>
<dbReference type="NCBIfam" id="NF012211">
    <property type="entry name" value="tand_rpt_95"/>
    <property type="match status" value="4"/>
</dbReference>
<dbReference type="GO" id="GO:0005911">
    <property type="term" value="C:cell-cell junction"/>
    <property type="evidence" value="ECO:0007669"/>
    <property type="project" value="TreeGrafter"/>
</dbReference>
<dbReference type="Gene3D" id="2.60.40.3440">
    <property type="match status" value="3"/>
</dbReference>
<evidence type="ECO:0000256" key="2">
    <source>
        <dbReference type="ARBA" id="ARBA00022692"/>
    </source>
</evidence>
<dbReference type="Pfam" id="PF17963">
    <property type="entry name" value="Big_9"/>
    <property type="match status" value="4"/>
</dbReference>
<dbReference type="EMBL" id="NFFZ01000004">
    <property type="protein sequence ID" value="OTI62990.1"/>
    <property type="molecule type" value="Genomic_DNA"/>
</dbReference>
<comment type="subcellular location">
    <subcellularLocation>
        <location evidence="1">Membrane</location>
    </subcellularLocation>
</comment>
<keyword evidence="2" id="KW-0812">Transmembrane</keyword>
<evidence type="ECO:0000256" key="5">
    <source>
        <dbReference type="ARBA" id="ARBA00022889"/>
    </source>
</evidence>
<dbReference type="InterPro" id="IPR050971">
    <property type="entry name" value="Cadherin-domain_protein"/>
</dbReference>
<evidence type="ECO:0000256" key="1">
    <source>
        <dbReference type="ARBA" id="ARBA00004370"/>
    </source>
</evidence>
<keyword evidence="5" id="KW-0130">Cell adhesion</keyword>
<comment type="caution">
    <text evidence="8">The sequence shown here is derived from an EMBL/GenBank/DDBJ whole genome shotgun (WGS) entry which is preliminary data.</text>
</comment>
<organism evidence="8 9">
    <name type="scientific">Pseudomonas aeruginosa</name>
    <dbReference type="NCBI Taxonomy" id="287"/>
    <lineage>
        <taxon>Bacteria</taxon>
        <taxon>Pseudomonadati</taxon>
        <taxon>Pseudomonadota</taxon>
        <taxon>Gammaproteobacteria</taxon>
        <taxon>Pseudomonadales</taxon>
        <taxon>Pseudomonadaceae</taxon>
        <taxon>Pseudomonas</taxon>
    </lineage>
</organism>
<evidence type="ECO:0008006" key="10">
    <source>
        <dbReference type="Google" id="ProtNLM"/>
    </source>
</evidence>
<dbReference type="GO" id="GO:0005509">
    <property type="term" value="F:calcium ion binding"/>
    <property type="evidence" value="ECO:0007669"/>
    <property type="project" value="TreeGrafter"/>
</dbReference>
<dbReference type="GO" id="GO:0016020">
    <property type="term" value="C:membrane"/>
    <property type="evidence" value="ECO:0007669"/>
    <property type="project" value="UniProtKB-SubCell"/>
</dbReference>
<keyword evidence="7" id="KW-0472">Membrane</keyword>
<keyword evidence="4" id="KW-0106">Calcium</keyword>
<accession>A0A241XRE2</accession>
<dbReference type="PANTHER" id="PTHR24025:SF23">
    <property type="entry name" value="NEURAL-CADHERIN"/>
    <property type="match status" value="1"/>
</dbReference>
<sequence>MTSGTAKGRARRLATTGSTFGSLAIAAALLISMLMVPLTGLADGGTVQVKCYNLKFASCPAGQTGYQIWNFEGRVANQQEAGYCSRLKAPGQNSTYNTWTKIGDTCVAANTAPTAYALSFSTNEDTTGSFPLSVYDPDAGDSHTFVLLSQPAPAAGSAYISGSTLIFTPKPNWYGTASLTYQATDSQGAVSNSAVITITVNPVNDAPVAADMSLTLDEDSYGSVVLQATDIDSPAPTIFQIISAPNPAYGTVTLSGATLAFTPAANWYGTTTLTYRAQDSAGAWSAPATVTVVVRPVNDPPVVANRSLSTLEDTPATLTLSASDIDSSSFTFEVIGQPANGSASITGSALTFTPAPNWSGSTSITYRAKDDAGAWSNSATISITVTPVNDAPVAQPRNLTIDEDVPGEVLLIATDIDSVQVFTFALEKQAQSDHGTAFVEGDKLRFEPAPDWHGTSTVTYRARDVEGAWSEQASVIITVRPVNDTPVSKNAMRLQGIESVHSAATGKVVRN</sequence>
<keyword evidence="3" id="KW-0677">Repeat</keyword>
<evidence type="ECO:0000256" key="3">
    <source>
        <dbReference type="ARBA" id="ARBA00022737"/>
    </source>
</evidence>
<dbReference type="Proteomes" id="UP000194857">
    <property type="component" value="Unassembled WGS sequence"/>
</dbReference>
<evidence type="ECO:0000256" key="7">
    <source>
        <dbReference type="ARBA" id="ARBA00023136"/>
    </source>
</evidence>
<dbReference type="Gene3D" id="2.60.40.2810">
    <property type="match status" value="1"/>
</dbReference>
<name>A0A241XRE2_PSEAI</name>